<proteinExistence type="predicted"/>
<comment type="caution">
    <text evidence="1">The sequence shown here is derived from an EMBL/GenBank/DDBJ whole genome shotgun (WGS) entry which is preliminary data.</text>
</comment>
<name>A0A2N3QNJ3_9BIFI</name>
<dbReference type="RefSeq" id="WP_101431158.1">
    <property type="nucleotide sequence ID" value="NZ_PCHA01000037.1"/>
</dbReference>
<dbReference type="Proteomes" id="UP000233722">
    <property type="component" value="Unassembled WGS sequence"/>
</dbReference>
<dbReference type="Pfam" id="PF21716">
    <property type="entry name" value="dnstrm_HI1420"/>
    <property type="match status" value="1"/>
</dbReference>
<organism evidence="1 2">
    <name type="scientific">Bifidobacterium pseudolongum subsp. globosum</name>
    <dbReference type="NCBI Taxonomy" id="1690"/>
    <lineage>
        <taxon>Bacteria</taxon>
        <taxon>Bacillati</taxon>
        <taxon>Actinomycetota</taxon>
        <taxon>Actinomycetes</taxon>
        <taxon>Bifidobacteriales</taxon>
        <taxon>Bifidobacteriaceae</taxon>
        <taxon>Bifidobacterium</taxon>
    </lineage>
</organism>
<dbReference type="AlphaFoldDB" id="A0A2N3QNJ3"/>
<gene>
    <name evidence="1" type="ORF">CQR45_1779</name>
</gene>
<protein>
    <submittedName>
        <fullName evidence="1">Uncharacterized protein</fullName>
    </submittedName>
</protein>
<accession>A0A2N3QNJ3</accession>
<evidence type="ECO:0000313" key="1">
    <source>
        <dbReference type="EMBL" id="PKU93249.1"/>
    </source>
</evidence>
<dbReference type="InterPro" id="IPR014057">
    <property type="entry name" value="HI1420"/>
</dbReference>
<reference evidence="1 2" key="1">
    <citation type="submission" date="2017-10" db="EMBL/GenBank/DDBJ databases">
        <title>Bifidobacterium genomics.</title>
        <authorList>
            <person name="Lugli G.A."/>
            <person name="Milani C."/>
            <person name="Mancabelli L."/>
        </authorList>
    </citation>
    <scope>NUCLEOTIDE SEQUENCE [LARGE SCALE GENOMIC DNA]</scope>
    <source>
        <strain evidence="1 2">1747B</strain>
    </source>
</reference>
<dbReference type="EMBL" id="PCHA01000037">
    <property type="protein sequence ID" value="PKU93249.1"/>
    <property type="molecule type" value="Genomic_DNA"/>
</dbReference>
<evidence type="ECO:0000313" key="2">
    <source>
        <dbReference type="Proteomes" id="UP000233722"/>
    </source>
</evidence>
<sequence>MVDIGEWDASEYLDDKETTIEHLNAAAQSDDPRHLQTAIGDVAKACGMAYADCAKEYDF</sequence>